<evidence type="ECO:0000313" key="2">
    <source>
        <dbReference type="Proteomes" id="UP001154272"/>
    </source>
</evidence>
<organism evidence="1 2">
    <name type="scientific">Commensalibacter papalotli</name>
    <name type="common">ex Botero et al. 2024</name>
    <dbReference type="NCBI Taxonomy" id="2972766"/>
    <lineage>
        <taxon>Bacteria</taxon>
        <taxon>Pseudomonadati</taxon>
        <taxon>Pseudomonadota</taxon>
        <taxon>Alphaproteobacteria</taxon>
        <taxon>Acetobacterales</taxon>
        <taxon>Acetobacteraceae</taxon>
    </lineage>
</organism>
<proteinExistence type="predicted"/>
<name>A0ABM9HLJ5_9PROT</name>
<evidence type="ECO:0000313" key="1">
    <source>
        <dbReference type="EMBL" id="CAI3934338.1"/>
    </source>
</evidence>
<reference evidence="1" key="1">
    <citation type="submission" date="2022-10" db="EMBL/GenBank/DDBJ databases">
        <authorList>
            <person name="Botero Cardona J."/>
        </authorList>
    </citation>
    <scope>NUCLEOTIDE SEQUENCE</scope>
    <source>
        <strain evidence="1">R-83534</strain>
    </source>
</reference>
<dbReference type="Proteomes" id="UP001154272">
    <property type="component" value="Unassembled WGS sequence"/>
</dbReference>
<gene>
    <name evidence="1" type="ORF">R83534S58_LOCUS734</name>
</gene>
<comment type="caution">
    <text evidence="1">The sequence shown here is derived from an EMBL/GenBank/DDBJ whole genome shotgun (WGS) entry which is preliminary data.</text>
</comment>
<protein>
    <submittedName>
        <fullName evidence="1">Uncharacterized protein</fullName>
    </submittedName>
</protein>
<keyword evidence="2" id="KW-1185">Reference proteome</keyword>
<dbReference type="EMBL" id="CAMXCH010000001">
    <property type="protein sequence ID" value="CAI3934338.1"/>
    <property type="molecule type" value="Genomic_DNA"/>
</dbReference>
<accession>A0ABM9HLJ5</accession>
<sequence length="39" mass="4354">MSDTTLLAVHQSTPDLTAGSIVLVDSKPSEEHMPYNRRR</sequence>